<protein>
    <recommendedName>
        <fullName evidence="3">guanylate cyclase</fullName>
        <ecNumber evidence="3">4.6.1.2</ecNumber>
    </recommendedName>
</protein>
<accession>A0AA36HET3</accession>
<dbReference type="Gene3D" id="3.30.70.1230">
    <property type="entry name" value="Nucleotide cyclase"/>
    <property type="match status" value="1"/>
</dbReference>
<dbReference type="SMART" id="SM00044">
    <property type="entry name" value="CYCc"/>
    <property type="match status" value="1"/>
</dbReference>
<comment type="subcellular location">
    <subcellularLocation>
        <location evidence="2">Cell membrane</location>
        <topology evidence="2">Single-pass type I membrane protein</topology>
    </subcellularLocation>
</comment>
<dbReference type="PROSITE" id="PS50011">
    <property type="entry name" value="PROTEIN_KINASE_DOM"/>
    <property type="match status" value="1"/>
</dbReference>
<evidence type="ECO:0000256" key="2">
    <source>
        <dbReference type="ARBA" id="ARBA00004251"/>
    </source>
</evidence>
<dbReference type="GO" id="GO:0005886">
    <property type="term" value="C:plasma membrane"/>
    <property type="evidence" value="ECO:0007669"/>
    <property type="project" value="UniProtKB-SubCell"/>
</dbReference>
<evidence type="ECO:0000256" key="3">
    <source>
        <dbReference type="ARBA" id="ARBA00012202"/>
    </source>
</evidence>
<dbReference type="SUPFAM" id="SSF53822">
    <property type="entry name" value="Periplasmic binding protein-like I"/>
    <property type="match status" value="1"/>
</dbReference>
<dbReference type="InterPro" id="IPR001054">
    <property type="entry name" value="A/G_cyclase"/>
</dbReference>
<dbReference type="InterPro" id="IPR028082">
    <property type="entry name" value="Peripla_BP_I"/>
</dbReference>
<evidence type="ECO:0000313" key="19">
    <source>
        <dbReference type="Proteomes" id="UP001176961"/>
    </source>
</evidence>
<dbReference type="GO" id="GO:0004016">
    <property type="term" value="F:adenylate cyclase activity"/>
    <property type="evidence" value="ECO:0007669"/>
    <property type="project" value="TreeGrafter"/>
</dbReference>
<keyword evidence="4" id="KW-1003">Cell membrane</keyword>
<dbReference type="SUPFAM" id="SSF55073">
    <property type="entry name" value="Nucleotide cyclase"/>
    <property type="match status" value="1"/>
</dbReference>
<keyword evidence="5 14" id="KW-0812">Transmembrane</keyword>
<dbReference type="InterPro" id="IPR050401">
    <property type="entry name" value="Cyclic_nucleotide_synthase"/>
</dbReference>
<dbReference type="GO" id="GO:0007168">
    <property type="term" value="P:receptor guanylyl cyclase signaling pathway"/>
    <property type="evidence" value="ECO:0007669"/>
    <property type="project" value="TreeGrafter"/>
</dbReference>
<dbReference type="Pfam" id="PF00069">
    <property type="entry name" value="Pkinase"/>
    <property type="match status" value="1"/>
</dbReference>
<evidence type="ECO:0000259" key="16">
    <source>
        <dbReference type="PROSITE" id="PS50011"/>
    </source>
</evidence>
<evidence type="ECO:0000256" key="6">
    <source>
        <dbReference type="ARBA" id="ARBA00022729"/>
    </source>
</evidence>
<evidence type="ECO:0000256" key="12">
    <source>
        <dbReference type="ARBA" id="ARBA00023293"/>
    </source>
</evidence>
<evidence type="ECO:0000256" key="10">
    <source>
        <dbReference type="ARBA" id="ARBA00023180"/>
    </source>
</evidence>
<dbReference type="GO" id="GO:0007606">
    <property type="term" value="P:sensory perception of chemical stimulus"/>
    <property type="evidence" value="ECO:0007669"/>
    <property type="project" value="UniProtKB-ARBA"/>
</dbReference>
<evidence type="ECO:0000313" key="18">
    <source>
        <dbReference type="EMBL" id="CAJ0609377.1"/>
    </source>
</evidence>
<dbReference type="PANTHER" id="PTHR11920">
    <property type="entry name" value="GUANYLYL CYCLASE"/>
    <property type="match status" value="1"/>
</dbReference>
<name>A0AA36HET3_CYLNA</name>
<dbReference type="GO" id="GO:0004383">
    <property type="term" value="F:guanylate cyclase activity"/>
    <property type="evidence" value="ECO:0007669"/>
    <property type="project" value="UniProtKB-EC"/>
</dbReference>
<keyword evidence="12" id="KW-0141">cGMP biosynthesis</keyword>
<evidence type="ECO:0000256" key="9">
    <source>
        <dbReference type="ARBA" id="ARBA00023136"/>
    </source>
</evidence>
<dbReference type="Pfam" id="PF00211">
    <property type="entry name" value="Guanylate_cyc"/>
    <property type="match status" value="1"/>
</dbReference>
<keyword evidence="19" id="KW-1185">Reference proteome</keyword>
<evidence type="ECO:0000256" key="8">
    <source>
        <dbReference type="ARBA" id="ARBA00022989"/>
    </source>
</evidence>
<comment type="catalytic activity">
    <reaction evidence="1">
        <text>GTP = 3',5'-cyclic GMP + diphosphate</text>
        <dbReference type="Rhea" id="RHEA:13665"/>
        <dbReference type="ChEBI" id="CHEBI:33019"/>
        <dbReference type="ChEBI" id="CHEBI:37565"/>
        <dbReference type="ChEBI" id="CHEBI:57746"/>
        <dbReference type="EC" id="4.6.1.2"/>
    </reaction>
</comment>
<dbReference type="CDD" id="cd07302">
    <property type="entry name" value="CHD"/>
    <property type="match status" value="1"/>
</dbReference>
<keyword evidence="11" id="KW-0456">Lyase</keyword>
<evidence type="ECO:0000256" key="7">
    <source>
        <dbReference type="ARBA" id="ARBA00022741"/>
    </source>
</evidence>
<keyword evidence="6 15" id="KW-0732">Signal</keyword>
<dbReference type="InterPro" id="IPR011009">
    <property type="entry name" value="Kinase-like_dom_sf"/>
</dbReference>
<reference evidence="18" key="1">
    <citation type="submission" date="2023-07" db="EMBL/GenBank/DDBJ databases">
        <authorList>
            <consortium name="CYATHOMIX"/>
        </authorList>
    </citation>
    <scope>NUCLEOTIDE SEQUENCE</scope>
    <source>
        <strain evidence="18">N/A</strain>
    </source>
</reference>
<dbReference type="InterPro" id="IPR029787">
    <property type="entry name" value="Nucleotide_cyclase"/>
</dbReference>
<dbReference type="GO" id="GO:0005524">
    <property type="term" value="F:ATP binding"/>
    <property type="evidence" value="ECO:0007669"/>
    <property type="project" value="InterPro"/>
</dbReference>
<feature type="coiled-coil region" evidence="13">
    <location>
        <begin position="711"/>
        <end position="749"/>
    </location>
</feature>
<dbReference type="PROSITE" id="PS50125">
    <property type="entry name" value="GUANYLATE_CYCLASE_2"/>
    <property type="match status" value="1"/>
</dbReference>
<dbReference type="FunFam" id="3.30.70.1230:FF:000050">
    <property type="entry name" value="Guanylate cyclase"/>
    <property type="match status" value="1"/>
</dbReference>
<evidence type="ECO:0000256" key="5">
    <source>
        <dbReference type="ARBA" id="ARBA00022692"/>
    </source>
</evidence>
<dbReference type="GO" id="GO:0004672">
    <property type="term" value="F:protein kinase activity"/>
    <property type="evidence" value="ECO:0007669"/>
    <property type="project" value="InterPro"/>
</dbReference>
<keyword evidence="7" id="KW-0547">Nucleotide-binding</keyword>
<organism evidence="18 19">
    <name type="scientific">Cylicocyclus nassatus</name>
    <name type="common">Nematode worm</name>
    <dbReference type="NCBI Taxonomy" id="53992"/>
    <lineage>
        <taxon>Eukaryota</taxon>
        <taxon>Metazoa</taxon>
        <taxon>Ecdysozoa</taxon>
        <taxon>Nematoda</taxon>
        <taxon>Chromadorea</taxon>
        <taxon>Rhabditida</taxon>
        <taxon>Rhabditina</taxon>
        <taxon>Rhabditomorpha</taxon>
        <taxon>Strongyloidea</taxon>
        <taxon>Strongylidae</taxon>
        <taxon>Cylicocyclus</taxon>
    </lineage>
</organism>
<feature type="chain" id="PRO_5041339360" description="guanylate cyclase" evidence="15">
    <location>
        <begin position="18"/>
        <end position="975"/>
    </location>
</feature>
<keyword evidence="9 14" id="KW-0472">Membrane</keyword>
<keyword evidence="10" id="KW-0325">Glycoprotein</keyword>
<evidence type="ECO:0000256" key="1">
    <source>
        <dbReference type="ARBA" id="ARBA00001436"/>
    </source>
</evidence>
<evidence type="ECO:0000256" key="13">
    <source>
        <dbReference type="SAM" id="Coils"/>
    </source>
</evidence>
<proteinExistence type="predicted"/>
<gene>
    <name evidence="18" type="ORF">CYNAS_LOCUS21360</name>
</gene>
<feature type="transmembrane region" description="Helical" evidence="14">
    <location>
        <begin position="372"/>
        <end position="394"/>
    </location>
</feature>
<dbReference type="EMBL" id="CATQJL010000326">
    <property type="protein sequence ID" value="CAJ0609377.1"/>
    <property type="molecule type" value="Genomic_DNA"/>
</dbReference>
<feature type="signal peptide" evidence="15">
    <location>
        <begin position="1"/>
        <end position="17"/>
    </location>
</feature>
<dbReference type="Gene3D" id="1.10.510.10">
    <property type="entry name" value="Transferase(Phosphotransferase) domain 1"/>
    <property type="match status" value="1"/>
</dbReference>
<feature type="domain" description="Guanylate cyclase" evidence="17">
    <location>
        <begin position="774"/>
        <end position="904"/>
    </location>
</feature>
<dbReference type="SUPFAM" id="SSF56112">
    <property type="entry name" value="Protein kinase-like (PK-like)"/>
    <property type="match status" value="1"/>
</dbReference>
<dbReference type="AlphaFoldDB" id="A0AA36HET3"/>
<evidence type="ECO:0000256" key="15">
    <source>
        <dbReference type="SAM" id="SignalP"/>
    </source>
</evidence>
<dbReference type="GO" id="GO:0001653">
    <property type="term" value="F:peptide receptor activity"/>
    <property type="evidence" value="ECO:0007669"/>
    <property type="project" value="TreeGrafter"/>
</dbReference>
<comment type="caution">
    <text evidence="18">The sequence shown here is derived from an EMBL/GenBank/DDBJ whole genome shotgun (WGS) entry which is preliminary data.</text>
</comment>
<dbReference type="GO" id="GO:0035556">
    <property type="term" value="P:intracellular signal transduction"/>
    <property type="evidence" value="ECO:0007669"/>
    <property type="project" value="InterPro"/>
</dbReference>
<evidence type="ECO:0000256" key="4">
    <source>
        <dbReference type="ARBA" id="ARBA00022475"/>
    </source>
</evidence>
<sequence>MLSFLLYQVLLLRPSEPLKLGLIDDEDNLQPLCNAALEEAKQNAACVSDTIQIVLRIGCNENRPSKGTSMAAELFFKENVFPNTVNVATSSSAGLAQSLLQLARQLDEIQITLVGPPTRNTDQYSITNAIYDYLNATGSMLIRKNIEVRKDYIGISDTIRSLQMSTKVVAIGTDFENLKEALGQLDVRSLSSNSYIVIMLCSSPVENCFANPDARSVIANNDIMVLAPRMENYAMASTKLSTLISNPVMGNMDRYISLYNSCYGYCFGIKVGGTGDTQTFSATMKSKSFSNSLGTFQFDGGGTLLYDYYLYTLPGRDESYNVIMQMLTQTSQCTSITCFTLTGRPLDLDFLAAKQKQQVAECLRMGNCRNHLGLILGVVFGSIAIIAIVVGYIINRRHRLNVYRMHWKIPKDQVKIIENKQANFKGSKAGDGISGKRRTVASYALLGSNKAEFMSLKHIKKIKWTKPELKFLYEMRQLNHDNLSTFLGICVNESDNFYILYALIDRASLEDFIKDADFPIDDLFRSAFLRDILKGLQYLHKSPIGYHGLLLTKHCLVDSNWVLKLTHFGVASMLHELIADNVLHIMPEHNLNPDYFPMFAPELLKETGNCDNYPRGSPQGDVYSLGMILYWLLYREDPFSKTGLRGRALVAEILKRRLKPEVDDYDGSAEQKALTRLMKECYATASESRPSLRNVFTAVNKAFSASKGNLVDQMLRMNEKYAQNLEQIVAERNAMLQEAQEQTNRLLNEMLPASIAQILKEGGSIPPRSYDAATVCFVQLCDFPALVRKSRSDEVISFLNDIFDRFDSIIKKHDAYKVETTGETYMVASGVPNENDGRHIVEIAECSLDIREESYTYVVTHCPDFKVRVRIGFHCGPIAAGVIGIRSPRYCLFGDTVNFASRMQSNCPPNQIQTSEVTALRLMTTNEYSLVKRGIVQVKGKGEVNCYWLNEHIHDAHHHGHLPTPPTTSGMFRPN</sequence>
<keyword evidence="13" id="KW-0175">Coiled coil</keyword>
<dbReference type="PANTHER" id="PTHR11920:SF355">
    <property type="entry name" value="RECEPTOR-TYPE GUANYLATE CYCLASE GCY-10-RELATED"/>
    <property type="match status" value="1"/>
</dbReference>
<evidence type="ECO:0000256" key="14">
    <source>
        <dbReference type="SAM" id="Phobius"/>
    </source>
</evidence>
<evidence type="ECO:0000259" key="17">
    <source>
        <dbReference type="PROSITE" id="PS50125"/>
    </source>
</evidence>
<feature type="domain" description="Protein kinase" evidence="16">
    <location>
        <begin position="423"/>
        <end position="703"/>
    </location>
</feature>
<evidence type="ECO:0000256" key="11">
    <source>
        <dbReference type="ARBA" id="ARBA00023239"/>
    </source>
</evidence>
<keyword evidence="8 14" id="KW-1133">Transmembrane helix</keyword>
<dbReference type="InterPro" id="IPR000719">
    <property type="entry name" value="Prot_kinase_dom"/>
</dbReference>
<dbReference type="EC" id="4.6.1.2" evidence="3"/>
<dbReference type="Proteomes" id="UP001176961">
    <property type="component" value="Unassembled WGS sequence"/>
</dbReference>